<gene>
    <name evidence="3" type="ORF">KME25_06545</name>
</gene>
<reference evidence="3" key="1">
    <citation type="submission" date="2021-05" db="EMBL/GenBank/DDBJ databases">
        <authorList>
            <person name="Pietrasiak N."/>
            <person name="Ward R."/>
            <person name="Stajich J.E."/>
            <person name="Kurbessoian T."/>
        </authorList>
    </citation>
    <scope>NUCLEOTIDE SEQUENCE</scope>
    <source>
        <strain evidence="3">CPER-KK1</strain>
    </source>
</reference>
<proteinExistence type="inferred from homology"/>
<evidence type="ECO:0000256" key="1">
    <source>
        <dbReference type="ARBA" id="ARBA00008007"/>
    </source>
</evidence>
<dbReference type="PANTHER" id="PTHR47505">
    <property type="entry name" value="DNA UTILIZATION PROTEIN YHGH"/>
    <property type="match status" value="1"/>
</dbReference>
<sequence>MVSYDNLPEIFYLGVYQPMTGDCDNFDFTQYSSGIRDIKDCDPLAIEAFADCILSNLDNDFDCLAVIPSHYIGVDTSGIRSLCKKISRRMKLVDATSCLVRHKPTERLSTGGDRSIQTHLNSIKVVDNELINGKKVLLLDDVSTTGNSLKACKQLLESAGAKTVKSFVLGKTTRLGEDLEFFCWQYDSVKERIEEEADCLKQQLHEDSKFDYEEINNYHQSEMETLSEAFHYGGISEEEYDEQGCGLDNHCSNLYGDIDSGNYDSSRSIDYDAECQMENLDNLYRFSSLNAIYC</sequence>
<dbReference type="InterPro" id="IPR000836">
    <property type="entry name" value="PRTase_dom"/>
</dbReference>
<dbReference type="PANTHER" id="PTHR47505:SF1">
    <property type="entry name" value="DNA UTILIZATION PROTEIN YHGH"/>
    <property type="match status" value="1"/>
</dbReference>
<dbReference type="Gene3D" id="3.40.50.2020">
    <property type="match status" value="1"/>
</dbReference>
<dbReference type="SUPFAM" id="SSF53271">
    <property type="entry name" value="PRTase-like"/>
    <property type="match status" value="1"/>
</dbReference>
<comment type="similarity">
    <text evidence="1">Belongs to the ComF/GntX family.</text>
</comment>
<evidence type="ECO:0000259" key="2">
    <source>
        <dbReference type="Pfam" id="PF00156"/>
    </source>
</evidence>
<dbReference type="InterPro" id="IPR051910">
    <property type="entry name" value="ComF/GntX_DNA_util-trans"/>
</dbReference>
<dbReference type="CDD" id="cd06223">
    <property type="entry name" value="PRTases_typeI"/>
    <property type="match status" value="1"/>
</dbReference>
<feature type="domain" description="Phosphoribosyltransferase" evidence="2">
    <location>
        <begin position="117"/>
        <end position="189"/>
    </location>
</feature>
<evidence type="ECO:0000313" key="3">
    <source>
        <dbReference type="EMBL" id="MBW4544086.1"/>
    </source>
</evidence>
<organism evidence="3 4">
    <name type="scientific">Symplocastrum torsivum CPER-KK1</name>
    <dbReference type="NCBI Taxonomy" id="450513"/>
    <lineage>
        <taxon>Bacteria</taxon>
        <taxon>Bacillati</taxon>
        <taxon>Cyanobacteriota</taxon>
        <taxon>Cyanophyceae</taxon>
        <taxon>Oscillatoriophycideae</taxon>
        <taxon>Oscillatoriales</taxon>
        <taxon>Microcoleaceae</taxon>
        <taxon>Symplocastrum</taxon>
    </lineage>
</organism>
<comment type="caution">
    <text evidence="3">The sequence shown here is derived from an EMBL/GenBank/DDBJ whole genome shotgun (WGS) entry which is preliminary data.</text>
</comment>
<dbReference type="Proteomes" id="UP000753908">
    <property type="component" value="Unassembled WGS sequence"/>
</dbReference>
<dbReference type="EMBL" id="JAHHIF010000006">
    <property type="protein sequence ID" value="MBW4544086.1"/>
    <property type="molecule type" value="Genomic_DNA"/>
</dbReference>
<accession>A0A951PI05</accession>
<dbReference type="AlphaFoldDB" id="A0A951PI05"/>
<protein>
    <recommendedName>
        <fullName evidence="2">Phosphoribosyltransferase domain-containing protein</fullName>
    </recommendedName>
</protein>
<dbReference type="InterPro" id="IPR029057">
    <property type="entry name" value="PRTase-like"/>
</dbReference>
<evidence type="ECO:0000313" key="4">
    <source>
        <dbReference type="Proteomes" id="UP000753908"/>
    </source>
</evidence>
<name>A0A951PI05_9CYAN</name>
<reference evidence="3" key="2">
    <citation type="journal article" date="2022" name="Microbiol. Resour. Announc.">
        <title>Metagenome Sequencing to Explore Phylogenomics of Terrestrial Cyanobacteria.</title>
        <authorList>
            <person name="Ward R.D."/>
            <person name="Stajich J.E."/>
            <person name="Johansen J.R."/>
            <person name="Huntemann M."/>
            <person name="Clum A."/>
            <person name="Foster B."/>
            <person name="Foster B."/>
            <person name="Roux S."/>
            <person name="Palaniappan K."/>
            <person name="Varghese N."/>
            <person name="Mukherjee S."/>
            <person name="Reddy T.B.K."/>
            <person name="Daum C."/>
            <person name="Copeland A."/>
            <person name="Chen I.A."/>
            <person name="Ivanova N.N."/>
            <person name="Kyrpides N.C."/>
            <person name="Shapiro N."/>
            <person name="Eloe-Fadrosh E.A."/>
            <person name="Pietrasiak N."/>
        </authorList>
    </citation>
    <scope>NUCLEOTIDE SEQUENCE</scope>
    <source>
        <strain evidence="3">CPER-KK1</strain>
    </source>
</reference>
<dbReference type="Pfam" id="PF00156">
    <property type="entry name" value="Pribosyltran"/>
    <property type="match status" value="1"/>
</dbReference>